<feature type="domain" description="F5/8 type C" evidence="3">
    <location>
        <begin position="1128"/>
        <end position="1280"/>
    </location>
</feature>
<dbReference type="Gene3D" id="2.60.40.10">
    <property type="entry name" value="Immunoglobulins"/>
    <property type="match status" value="1"/>
</dbReference>
<dbReference type="Proteomes" id="UP000291483">
    <property type="component" value="Unassembled WGS sequence"/>
</dbReference>
<dbReference type="Gene3D" id="2.60.120.260">
    <property type="entry name" value="Galactose-binding domain-like"/>
    <property type="match status" value="3"/>
</dbReference>
<evidence type="ECO:0000313" key="4">
    <source>
        <dbReference type="EMBL" id="RZU65645.1"/>
    </source>
</evidence>
<dbReference type="Pfam" id="PF24135">
    <property type="entry name" value="DUF7402"/>
    <property type="match status" value="1"/>
</dbReference>
<feature type="region of interest" description="Disordered" evidence="1">
    <location>
        <begin position="750"/>
        <end position="773"/>
    </location>
</feature>
<dbReference type="InterPro" id="IPR000421">
    <property type="entry name" value="FA58C"/>
</dbReference>
<accession>A0A4Q8ANS3</accession>
<dbReference type="EMBL" id="SHLC01000001">
    <property type="protein sequence ID" value="RZU65645.1"/>
    <property type="molecule type" value="Genomic_DNA"/>
</dbReference>
<dbReference type="SUPFAM" id="SSF49785">
    <property type="entry name" value="Galactose-binding domain-like"/>
    <property type="match status" value="3"/>
</dbReference>
<proteinExistence type="predicted"/>
<organism evidence="4 5">
    <name type="scientific">Microterricola gilva</name>
    <dbReference type="NCBI Taxonomy" id="393267"/>
    <lineage>
        <taxon>Bacteria</taxon>
        <taxon>Bacillati</taxon>
        <taxon>Actinomycetota</taxon>
        <taxon>Actinomycetes</taxon>
        <taxon>Micrococcales</taxon>
        <taxon>Microbacteriaceae</taxon>
        <taxon>Microterricola</taxon>
    </lineage>
</organism>
<protein>
    <submittedName>
        <fullName evidence="4">Ig-like protein group 2</fullName>
    </submittedName>
</protein>
<dbReference type="OrthoDB" id="2479530at2"/>
<evidence type="ECO:0000313" key="5">
    <source>
        <dbReference type="Proteomes" id="UP000291483"/>
    </source>
</evidence>
<dbReference type="PROSITE" id="PS50022">
    <property type="entry name" value="FA58C_3"/>
    <property type="match status" value="1"/>
</dbReference>
<dbReference type="Pfam" id="PF05345">
    <property type="entry name" value="He_PIG"/>
    <property type="match status" value="1"/>
</dbReference>
<gene>
    <name evidence="4" type="ORF">EV379_1979</name>
</gene>
<evidence type="ECO:0000256" key="2">
    <source>
        <dbReference type="SAM" id="SignalP"/>
    </source>
</evidence>
<dbReference type="GO" id="GO:0005975">
    <property type="term" value="P:carbohydrate metabolic process"/>
    <property type="evidence" value="ECO:0007669"/>
    <property type="project" value="UniProtKB-ARBA"/>
</dbReference>
<dbReference type="InterPro" id="IPR055826">
    <property type="entry name" value="DUF7402"/>
</dbReference>
<comment type="caution">
    <text evidence="4">The sequence shown here is derived from an EMBL/GenBank/DDBJ whole genome shotgun (WGS) entry which is preliminary data.</text>
</comment>
<dbReference type="InterPro" id="IPR011081">
    <property type="entry name" value="Big_4"/>
</dbReference>
<dbReference type="RefSeq" id="WP_130505975.1">
    <property type="nucleotide sequence ID" value="NZ_SHLC01000001.1"/>
</dbReference>
<dbReference type="Gene3D" id="2.60.40.1080">
    <property type="match status" value="2"/>
</dbReference>
<dbReference type="Pfam" id="PF07532">
    <property type="entry name" value="Big_4"/>
    <property type="match status" value="1"/>
</dbReference>
<reference evidence="4 5" key="1">
    <citation type="submission" date="2019-02" db="EMBL/GenBank/DDBJ databases">
        <title>Sequencing the genomes of 1000 actinobacteria strains.</title>
        <authorList>
            <person name="Klenk H.-P."/>
        </authorList>
    </citation>
    <scope>NUCLEOTIDE SEQUENCE [LARGE SCALE GENOMIC DNA]</scope>
    <source>
        <strain evidence="4 5">DSM 18319</strain>
    </source>
</reference>
<keyword evidence="2" id="KW-0732">Signal</keyword>
<evidence type="ECO:0000256" key="1">
    <source>
        <dbReference type="SAM" id="MobiDB-lite"/>
    </source>
</evidence>
<feature type="chain" id="PRO_5020982248" evidence="2">
    <location>
        <begin position="34"/>
        <end position="1700"/>
    </location>
</feature>
<dbReference type="InterPro" id="IPR008979">
    <property type="entry name" value="Galactose-bd-like_sf"/>
</dbReference>
<dbReference type="Pfam" id="PF00754">
    <property type="entry name" value="F5_F8_type_C"/>
    <property type="match status" value="1"/>
</dbReference>
<dbReference type="InterPro" id="IPR013783">
    <property type="entry name" value="Ig-like_fold"/>
</dbReference>
<keyword evidence="5" id="KW-1185">Reference proteome</keyword>
<dbReference type="Gene3D" id="3.20.20.80">
    <property type="entry name" value="Glycosidases"/>
    <property type="match status" value="1"/>
</dbReference>
<dbReference type="InterPro" id="IPR008964">
    <property type="entry name" value="Invasin/intimin_cell_adhesion"/>
</dbReference>
<sequence>MKLLRDKPLAVLGAAALVSTTMVFGASVSPALAQQATGTAPFINSWLVSGPFDSAVADGIYGCEVAEVKNLAPTSTVTASSSMTVNPPAQLVDGNLRKQWVTENDSAPRVTLTWASPIALNEVRLAQWGDSRHVNEYYEITFTLADGSVVTSPRVTSTSAAPSSPTTYIHESTLRDVVAMSIDIDPGLSPYPAITGLSEIEVYQRAEPAEGSEAITPVVGGALGDAAESSTWEYFDDRVYNRNYDDYQDLSGYFEVKRGEDTRNKFVYAHSYVYSPEAKKAFVNVGASGSYRLYVNDNCVTAPSTPVEVQKDLTRQEVQLKAGWNKVLLQIEHTYTEDLNANGVPVAKDQNVAYLGFYGRISDASGNRVDGILTSVAGPSKKLRIDTQPLSSKGADKGALPKGALPTGYLEWPYVWNKSTTGNSYGVSASPFQFLASGGKPGYTWELIDGELPKGLELNPDGTIADGLVDGAVDLSSTKGIISPDARIGDYTFTLRVTDGAGATAKKQFTLTVQDRPNRKFEEGRVSALTHSAPIYNYFVDPNYSVDQWAARAKAQGLAMVSLEALQQNYHWPSKFSDPAGERQKYLPKAEDGNVVDGLKPMVDAIRRYGMDVGMYYATEGGGLQHFSTDVFVQNVEDLLDRYDPSYLYFDGPQTMPGGNYDVMYSAVRNRSADVVIDSNAWGEEYGDPDIRTDEASHIYANTATNHLVKRTPMEPWKILGTRNQDSPYYPQRDDFRLVAQETIMNAGRGYVDNNDQTVNDGRGPNWHSPTEMATRYPKGAQEFIEIRDELADWYAPAPGINLLESVSGTTPFFLPGYGYEDDGLGNAEKFAFPTASTGPQWGYATHRDNNIYLHIIAGPDGKKGFDAIQDGQLTVGGITDKVTSVTLLNDGSKISSTQNGEELALDLSDVSVDPVDTIIKIETRNKARTYALTDVTVDAHALDEGRLQLEVGGYMTYPALPAELDQVKYKSSDKKVVAVGKDGLIAPGADGSAEVTVSVKAEGVKKSTTVTVSVLNGIAYIGEELSSAVLRIEGKETFGTFTQGVDLGYTVDGRSAKGQSIRLDAADVTWHAGVVDLDGGTKTEPIAITEVNSFGFAKGKLSTPQVTEATRMVVWGEAALDGKTVTTNRVFFDLLPTRDVAPSATITTSDASDAATTLSDGIIIDAGHPRGSGWSAAADGASWAQFDLAAPTELSSVDLAFNEGGQQYVNTPRTIVIQTSVDGETWTDAHSASGPSGSVFWGAFNSYPLTGVAQHVRVAFPDGSAGAAVDLLEVRIQAAHEMTGLAGIEAAPQLGDDARTATVDIAGRSFQGDAVSVPQSAVSILSDNVDVASVSADGLITGAAKGQAKITVNANLDGYRAMDFFYVEVDADGRLSLPGYAQSVQLSLSGGVIRVGEPVVATVETTLNTGAAANPAETTTTFEFSDPRLAQVGSSNTIVLTEPVTGAVQSTVRVSVTYGGQTITSDPVQLTATGENIASSATVTVSSVRDANGVPNGDNQDARYVGSKAVDSDKASSWASKQTDVAPWIKLEFSGPVQIDRVNLVDRGHEVNQIAEGLLEWEGGSKLVTGIAWNGQPDNIIKLDAPVTTSWLKFTLDPNNTFDNQALKGEVGLAEFSAFGPAGVKSIVEASAPPVTTAVGQQPELPAELDAVYSDGSTGSVGVDWESVPADKLAKPGWFTFTGSIAGTDVNARVVVTVQ</sequence>
<name>A0A4Q8ANS3_9MICO</name>
<feature type="signal peptide" evidence="2">
    <location>
        <begin position="1"/>
        <end position="33"/>
    </location>
</feature>
<dbReference type="SUPFAM" id="SSF51445">
    <property type="entry name" value="(Trans)glycosidases"/>
    <property type="match status" value="1"/>
</dbReference>
<dbReference type="SUPFAM" id="SSF49373">
    <property type="entry name" value="Invasin/intimin cell-adhesion fragments"/>
    <property type="match status" value="2"/>
</dbReference>
<dbReference type="InterPro" id="IPR017853">
    <property type="entry name" value="GH"/>
</dbReference>
<evidence type="ECO:0000259" key="3">
    <source>
        <dbReference type="PROSITE" id="PS50022"/>
    </source>
</evidence>